<accession>A0ABX8FJ18</accession>
<organism evidence="1 2">
    <name type="scientific">Cytobacillus gottheilii</name>
    <dbReference type="NCBI Taxonomy" id="859144"/>
    <lineage>
        <taxon>Bacteria</taxon>
        <taxon>Bacillati</taxon>
        <taxon>Bacillota</taxon>
        <taxon>Bacilli</taxon>
        <taxon>Bacillales</taxon>
        <taxon>Bacillaceae</taxon>
        <taxon>Cytobacillus</taxon>
    </lineage>
</organism>
<dbReference type="RefSeq" id="WP_214479045.1">
    <property type="nucleotide sequence ID" value="NZ_CP071710.1"/>
</dbReference>
<name>A0ABX8FJ18_9BACI</name>
<reference evidence="1 2" key="1">
    <citation type="submission" date="2021-03" db="EMBL/GenBank/DDBJ databases">
        <title>The first data on the complete genome of the tetrodotoxin-producing bacterium.</title>
        <authorList>
            <person name="Melnikova D.I."/>
            <person name="Nijland R."/>
            <person name="Magarlamov T.Y."/>
        </authorList>
    </citation>
    <scope>NUCLEOTIDE SEQUENCE [LARGE SCALE GENOMIC DNA]</scope>
    <source>
        <strain evidence="1 2">1839</strain>
        <plasmid evidence="1 2">p_unnamed</plasmid>
    </source>
</reference>
<keyword evidence="1" id="KW-0614">Plasmid</keyword>
<proteinExistence type="predicted"/>
<keyword evidence="2" id="KW-1185">Reference proteome</keyword>
<dbReference type="Proteomes" id="UP000679247">
    <property type="component" value="Plasmid p_unnamed"/>
</dbReference>
<protein>
    <submittedName>
        <fullName evidence="1">Uncharacterized protein</fullName>
    </submittedName>
</protein>
<evidence type="ECO:0000313" key="2">
    <source>
        <dbReference type="Proteomes" id="UP000679247"/>
    </source>
</evidence>
<sequence>MKKDSGYRYPVQEEKIIIPDTKKEYLILPEDLKDEEEKEKKKSNSILRSM</sequence>
<geneLocation type="plasmid" evidence="1 2">
    <name>p_unnamed</name>
</geneLocation>
<evidence type="ECO:0000313" key="1">
    <source>
        <dbReference type="EMBL" id="QVY63986.1"/>
    </source>
</evidence>
<gene>
    <name evidence="1" type="ORF">J1899_22370</name>
</gene>
<dbReference type="EMBL" id="CP071710">
    <property type="protein sequence ID" value="QVY63986.1"/>
    <property type="molecule type" value="Genomic_DNA"/>
</dbReference>